<dbReference type="EMBL" id="MN740976">
    <property type="protein sequence ID" value="QHU20967.1"/>
    <property type="molecule type" value="Genomic_DNA"/>
</dbReference>
<organism evidence="1">
    <name type="scientific">viral metagenome</name>
    <dbReference type="NCBI Taxonomy" id="1070528"/>
    <lineage>
        <taxon>unclassified sequences</taxon>
        <taxon>metagenomes</taxon>
        <taxon>organismal metagenomes</taxon>
    </lineage>
</organism>
<proteinExistence type="predicted"/>
<reference evidence="1" key="1">
    <citation type="journal article" date="2020" name="Nature">
        <title>Giant virus diversity and host interactions through global metagenomics.</title>
        <authorList>
            <person name="Schulz F."/>
            <person name="Roux S."/>
            <person name="Paez-Espino D."/>
            <person name="Jungbluth S."/>
            <person name="Walsh D.A."/>
            <person name="Denef V.J."/>
            <person name="McMahon K.D."/>
            <person name="Konstantinidis K.T."/>
            <person name="Eloe-Fadrosh E.A."/>
            <person name="Kyrpides N.C."/>
            <person name="Woyke T."/>
        </authorList>
    </citation>
    <scope>NUCLEOTIDE SEQUENCE</scope>
    <source>
        <strain evidence="1">GVMAG-S-3300013094-100</strain>
    </source>
</reference>
<dbReference type="AlphaFoldDB" id="A0A6C0KWA6"/>
<sequence length="510" mass="59611">MNKEEIINTLFIRLGKSKSNRNKLKIIGEIVELSKKGYKRQIVKNLQNPKYNALFRKSLDKSYYINGGGIDDGNNNSDDDDDNNITDQDILYFIKDDLKTQAESNNSIRDIIIQLQKLQKKINNDTTDYLEKKILTITRNKLIKLFNEYNGDWEDFNYTGKYDEIYMAALKKEELSGSRLDPCNFGRITQVEGTCWFTAILNMFLLSDTLKAILSLSLTNQFNLDKDRNVKSNTKLKNFLSKMKKLYETTCYRDAQTPYNLRLIVDMLLYLYYILYLGGKTIKYINRDISSLAINHAFGKEFPIPEYFKLKPEGHDYLWNINNETETDLIANIILLLINFCGGKTYSNMILTVGYSDKIQSIPGYIPIACIIGIRNNQLKLGHSICGFICNNKQYIFDSATHINRHINSNYRENIDNFRIMEHDWLEFNEINGYVFGIKGYVLTYDTTIYLKIDDGKFHDFSPNSELIEHIERKQSEIIEHIQREKAKIAKNQRNARLEKRLAEMRMTKF</sequence>
<evidence type="ECO:0000313" key="1">
    <source>
        <dbReference type="EMBL" id="QHU20967.1"/>
    </source>
</evidence>
<name>A0A6C0KWA6_9ZZZZ</name>
<protein>
    <submittedName>
        <fullName evidence="1">Uncharacterized protein</fullName>
    </submittedName>
</protein>
<accession>A0A6C0KWA6</accession>